<comment type="subcellular location">
    <subcellularLocation>
        <location evidence="1">Golgi apparatus membrane</location>
        <topology evidence="1">Peripheral membrane protein</topology>
    </subcellularLocation>
</comment>
<organism evidence="10">
    <name type="scientific">Anopheles coluzzii</name>
    <name type="common">African malaria mosquito</name>
    <dbReference type="NCBI Taxonomy" id="1518534"/>
    <lineage>
        <taxon>Eukaryota</taxon>
        <taxon>Metazoa</taxon>
        <taxon>Ecdysozoa</taxon>
        <taxon>Arthropoda</taxon>
        <taxon>Hexapoda</taxon>
        <taxon>Insecta</taxon>
        <taxon>Pterygota</taxon>
        <taxon>Neoptera</taxon>
        <taxon>Endopterygota</taxon>
        <taxon>Diptera</taxon>
        <taxon>Nematocera</taxon>
        <taxon>Culicoidea</taxon>
        <taxon>Culicidae</taxon>
        <taxon>Anophelinae</taxon>
        <taxon>Anopheles</taxon>
    </lineage>
</organism>
<accession>A0A8W7PCP1</accession>
<keyword evidence="4" id="KW-0813">Transport</keyword>
<evidence type="ECO:0000256" key="6">
    <source>
        <dbReference type="ARBA" id="ARBA00023034"/>
    </source>
</evidence>
<dbReference type="InterPro" id="IPR019335">
    <property type="entry name" value="COG7"/>
</dbReference>
<dbReference type="GO" id="GO:0007030">
    <property type="term" value="P:Golgi organization"/>
    <property type="evidence" value="ECO:0007669"/>
    <property type="project" value="TreeGrafter"/>
</dbReference>
<keyword evidence="7" id="KW-0472">Membrane</keyword>
<feature type="coiled-coil region" evidence="9">
    <location>
        <begin position="119"/>
        <end position="167"/>
    </location>
</feature>
<name>A0A8W7PCP1_ANOCL</name>
<evidence type="ECO:0000256" key="5">
    <source>
        <dbReference type="ARBA" id="ARBA00022927"/>
    </source>
</evidence>
<evidence type="ECO:0000256" key="1">
    <source>
        <dbReference type="ARBA" id="ARBA00004395"/>
    </source>
</evidence>
<dbReference type="GO" id="GO:0006890">
    <property type="term" value="P:retrograde vesicle-mediated transport, Golgi to endoplasmic reticulum"/>
    <property type="evidence" value="ECO:0007669"/>
    <property type="project" value="TreeGrafter"/>
</dbReference>
<sequence>LLSRKSTNRLLNSIQLLQNNTASTKLRWVRFGTHTLAKMDVSAFSGDDFDVSSWINASYERSQKTATGSAGKEAFVSSLVSKMQLYVQQINVALEQTGGQVLKNIPKVISDANMLQIESGLLKQRMNQVQREIAHLQTETGDCMVSLERLDDIKQRLQSSKQCLQEADGWGKLAGELDDLLEKSDIDASSGKLLSLQKSLAAQVGLHGHSERENQVEYFKNRLEALVSPSVVVALRSMDTAACRRYVGIFEGIGRLAQLKQYYRTVLKTFVQEQWSSAIEGSESGGSDVLKEFYDHLVELLKSHLRWSCQCFGEATDCVLAVADALENLDPTRESVVRSALKRATDKFWTLTQFSKVNVSMGSLIEGWVRGGPQQDIRCDDETTIDRLANSLFVFFGIFLKEYPTLENSQLEASLQGLTIVGTAPADSVHNLESANAKIIRWALEAVTRCQDITQNCALLSLGSVLQNYLLTYLDQYNKVQKQLAASQPSQTDWNLLQLSVVLLQYLGSFRQAAYELEQTFLQQVLTKHSQLTAGSARARFEYRLNTKGEFNELHKLATTFQQTSSESGREYFSEFHQRMKRTCEDIHDTMLQIAFSPITKHFKQIEPAATGPTGAAGGTTAMDTLPDYSYAPQEYITLISQYLLTLPQHLEPLLLSPAAALKAVLEVADHRYASNRPCADVFLALVVEESEALYVEQIENICSLSVSGAKQLATDIEYFGSVLEEMGQSLGGNLQQTVKLLRAPLESYASAATGCDPELVAAIRQKRNLISC</sequence>
<evidence type="ECO:0000256" key="2">
    <source>
        <dbReference type="ARBA" id="ARBA00005831"/>
    </source>
</evidence>
<proteinExistence type="inferred from homology"/>
<keyword evidence="9" id="KW-0175">Coiled coil</keyword>
<dbReference type="GO" id="GO:0006886">
    <property type="term" value="P:intracellular protein transport"/>
    <property type="evidence" value="ECO:0007669"/>
    <property type="project" value="InterPro"/>
</dbReference>
<dbReference type="AlphaFoldDB" id="A0A8W7PCP1"/>
<keyword evidence="6" id="KW-0333">Golgi apparatus</keyword>
<protein>
    <recommendedName>
        <fullName evidence="3">Conserved oligomeric Golgi complex subunit 7</fullName>
    </recommendedName>
    <alternativeName>
        <fullName evidence="8">Component of oligomeric Golgi complex 7</fullName>
    </alternativeName>
</protein>
<reference evidence="10" key="1">
    <citation type="submission" date="2022-08" db="UniProtKB">
        <authorList>
            <consortium name="EnsemblMetazoa"/>
        </authorList>
    </citation>
    <scope>IDENTIFICATION</scope>
</reference>
<dbReference type="PANTHER" id="PTHR21443:SF0">
    <property type="entry name" value="CONSERVED OLIGOMERIC GOLGI COMPLEX SUBUNIT 7"/>
    <property type="match status" value="1"/>
</dbReference>
<evidence type="ECO:0000256" key="4">
    <source>
        <dbReference type="ARBA" id="ARBA00022448"/>
    </source>
</evidence>
<keyword evidence="5" id="KW-0653">Protein transport</keyword>
<dbReference type="VEuPathDB" id="VectorBase:ACON2_041033"/>
<dbReference type="Proteomes" id="UP000075882">
    <property type="component" value="Unassembled WGS sequence"/>
</dbReference>
<evidence type="ECO:0000256" key="9">
    <source>
        <dbReference type="SAM" id="Coils"/>
    </source>
</evidence>
<evidence type="ECO:0000313" key="10">
    <source>
        <dbReference type="EnsemblMetazoa" id="ACOM029689-PA.1"/>
    </source>
</evidence>
<dbReference type="GO" id="GO:0000139">
    <property type="term" value="C:Golgi membrane"/>
    <property type="evidence" value="ECO:0007669"/>
    <property type="project" value="UniProtKB-SubCell"/>
</dbReference>
<dbReference type="PANTHER" id="PTHR21443">
    <property type="entry name" value="CONSERVED OLIGOMERIC GOLGI COMPLEX COMPONENT 7"/>
    <property type="match status" value="1"/>
</dbReference>
<dbReference type="GO" id="GO:0017119">
    <property type="term" value="C:Golgi transport complex"/>
    <property type="evidence" value="ECO:0007669"/>
    <property type="project" value="InterPro"/>
</dbReference>
<comment type="similarity">
    <text evidence="2">Belongs to the COG7 family.</text>
</comment>
<dbReference type="EnsemblMetazoa" id="ACOM029689-RA">
    <property type="protein sequence ID" value="ACOM029689-PA.1"/>
    <property type="gene ID" value="ACOM029689"/>
</dbReference>
<evidence type="ECO:0000256" key="8">
    <source>
        <dbReference type="ARBA" id="ARBA00031345"/>
    </source>
</evidence>
<evidence type="ECO:0000256" key="3">
    <source>
        <dbReference type="ARBA" id="ARBA00020984"/>
    </source>
</evidence>
<evidence type="ECO:0000256" key="7">
    <source>
        <dbReference type="ARBA" id="ARBA00023136"/>
    </source>
</evidence>
<dbReference type="Pfam" id="PF10191">
    <property type="entry name" value="COG7"/>
    <property type="match status" value="1"/>
</dbReference>